<evidence type="ECO:0000313" key="2">
    <source>
        <dbReference type="EMBL" id="MFC7098070.1"/>
    </source>
</evidence>
<feature type="region of interest" description="Disordered" evidence="1">
    <location>
        <begin position="1"/>
        <end position="23"/>
    </location>
</feature>
<organism evidence="2 3">
    <name type="scientific">Halobaculum marinum</name>
    <dbReference type="NCBI Taxonomy" id="3031996"/>
    <lineage>
        <taxon>Archaea</taxon>
        <taxon>Methanobacteriati</taxon>
        <taxon>Methanobacteriota</taxon>
        <taxon>Stenosarchaea group</taxon>
        <taxon>Halobacteria</taxon>
        <taxon>Halobacteriales</taxon>
        <taxon>Haloferacaceae</taxon>
        <taxon>Halobaculum</taxon>
    </lineage>
</organism>
<evidence type="ECO:0000256" key="1">
    <source>
        <dbReference type="SAM" id="MobiDB-lite"/>
    </source>
</evidence>
<dbReference type="EMBL" id="JBHTAG010000003">
    <property type="protein sequence ID" value="MFC7098070.1"/>
    <property type="molecule type" value="Genomic_DNA"/>
</dbReference>
<name>A0ABD5X0N7_9EURY</name>
<reference evidence="2 3" key="1">
    <citation type="journal article" date="2019" name="Int. J. Syst. Evol. Microbiol.">
        <title>The Global Catalogue of Microorganisms (GCM) 10K type strain sequencing project: providing services to taxonomists for standard genome sequencing and annotation.</title>
        <authorList>
            <consortium name="The Broad Institute Genomics Platform"/>
            <consortium name="The Broad Institute Genome Sequencing Center for Infectious Disease"/>
            <person name="Wu L."/>
            <person name="Ma J."/>
        </authorList>
    </citation>
    <scope>NUCLEOTIDE SEQUENCE [LARGE SCALE GENOMIC DNA]</scope>
    <source>
        <strain evidence="2 3">DT55</strain>
    </source>
</reference>
<dbReference type="InterPro" id="IPR011330">
    <property type="entry name" value="Glyco_hydro/deAcase_b/a-brl"/>
</dbReference>
<dbReference type="AlphaFoldDB" id="A0ABD5X0N7"/>
<keyword evidence="3" id="KW-1185">Reference proteome</keyword>
<dbReference type="Proteomes" id="UP001596388">
    <property type="component" value="Unassembled WGS sequence"/>
</dbReference>
<dbReference type="Gene3D" id="3.20.20.370">
    <property type="entry name" value="Glycoside hydrolase/deacetylase"/>
    <property type="match status" value="1"/>
</dbReference>
<dbReference type="GeneID" id="79271008"/>
<sequence length="331" mass="36642">MTVHDPASRRSRTSGATDDADPATLTLSIEIELGWGVHDLPGHPHLSPNGEQERRYLRKLLRAADEHGVPISFDIVGHLLLDECDGDHPGPYRPGWFDADPGTDLATDPLFYAPDVGRAVLDADVDHELCTHTFSHVLCGHEPRSVVEHELEASLALHDDLGVTVRSIVPPRHSRPPNDLLAEHGIQVARYAIPTSGGSRISRLRELTVGPHPLWNAQEVDGVVETYCTTYPSLTASSLPSGQSPTPSLFRPLPLRARKRIHGRYLRRSTERAMETGKPLHLWCHLYDLSNEHQWAVVEDYLAYLGSLPEEALTVRTMEELASPTSPLVAR</sequence>
<proteinExistence type="predicted"/>
<accession>A0ABD5X0N7</accession>
<evidence type="ECO:0000313" key="3">
    <source>
        <dbReference type="Proteomes" id="UP001596388"/>
    </source>
</evidence>
<gene>
    <name evidence="2" type="ORF">ACFQKD_12235</name>
</gene>
<comment type="caution">
    <text evidence="2">The sequence shown here is derived from an EMBL/GenBank/DDBJ whole genome shotgun (WGS) entry which is preliminary data.</text>
</comment>
<protein>
    <submittedName>
        <fullName evidence="2">Polysaccharide deacetylase</fullName>
    </submittedName>
</protein>
<dbReference type="SUPFAM" id="SSF88713">
    <property type="entry name" value="Glycoside hydrolase/deacetylase"/>
    <property type="match status" value="1"/>
</dbReference>
<dbReference type="RefSeq" id="WP_276237435.1">
    <property type="nucleotide sequence ID" value="NZ_CP119989.1"/>
</dbReference>